<evidence type="ECO:0000313" key="7">
    <source>
        <dbReference type="EMBL" id="PRX69263.1"/>
    </source>
</evidence>
<gene>
    <name evidence="7" type="ORF">B0I32_102320</name>
</gene>
<evidence type="ECO:0000256" key="5">
    <source>
        <dbReference type="ARBA" id="ARBA00023136"/>
    </source>
</evidence>
<dbReference type="Pfam" id="PF07690">
    <property type="entry name" value="MFS_1"/>
    <property type="match status" value="1"/>
</dbReference>
<protein>
    <submittedName>
        <fullName evidence="7">MFS transporter</fullName>
    </submittedName>
</protein>
<name>A0A2T0N940_9ACTN</name>
<dbReference type="Proteomes" id="UP000238312">
    <property type="component" value="Unassembled WGS sequence"/>
</dbReference>
<accession>A0A2T0N940</accession>
<feature type="transmembrane region" description="Helical" evidence="6">
    <location>
        <begin position="308"/>
        <end position="332"/>
    </location>
</feature>
<dbReference type="AlphaFoldDB" id="A0A2T0N940"/>
<keyword evidence="4 6" id="KW-1133">Transmembrane helix</keyword>
<dbReference type="InterPro" id="IPR036259">
    <property type="entry name" value="MFS_trans_sf"/>
</dbReference>
<keyword evidence="3 6" id="KW-0812">Transmembrane</keyword>
<dbReference type="SUPFAM" id="SSF103473">
    <property type="entry name" value="MFS general substrate transporter"/>
    <property type="match status" value="1"/>
</dbReference>
<dbReference type="GO" id="GO:0022857">
    <property type="term" value="F:transmembrane transporter activity"/>
    <property type="evidence" value="ECO:0007669"/>
    <property type="project" value="InterPro"/>
</dbReference>
<feature type="transmembrane region" description="Helical" evidence="6">
    <location>
        <begin position="36"/>
        <end position="58"/>
    </location>
</feature>
<feature type="transmembrane region" description="Helical" evidence="6">
    <location>
        <begin position="160"/>
        <end position="179"/>
    </location>
</feature>
<dbReference type="OrthoDB" id="3539228at2"/>
<keyword evidence="8" id="KW-1185">Reference proteome</keyword>
<proteinExistence type="predicted"/>
<dbReference type="Gene3D" id="1.20.1250.20">
    <property type="entry name" value="MFS general substrate transporter like domains"/>
    <property type="match status" value="2"/>
</dbReference>
<evidence type="ECO:0000313" key="8">
    <source>
        <dbReference type="Proteomes" id="UP000238312"/>
    </source>
</evidence>
<evidence type="ECO:0000256" key="3">
    <source>
        <dbReference type="ARBA" id="ARBA00022692"/>
    </source>
</evidence>
<comment type="caution">
    <text evidence="7">The sequence shown here is derived from an EMBL/GenBank/DDBJ whole genome shotgun (WGS) entry which is preliminary data.</text>
</comment>
<evidence type="ECO:0000256" key="6">
    <source>
        <dbReference type="SAM" id="Phobius"/>
    </source>
</evidence>
<organism evidence="7 8">
    <name type="scientific">Nonomuraea fuscirosea</name>
    <dbReference type="NCBI Taxonomy" id="1291556"/>
    <lineage>
        <taxon>Bacteria</taxon>
        <taxon>Bacillati</taxon>
        <taxon>Actinomycetota</taxon>
        <taxon>Actinomycetes</taxon>
        <taxon>Streptosporangiales</taxon>
        <taxon>Streptosporangiaceae</taxon>
        <taxon>Nonomuraea</taxon>
    </lineage>
</organism>
<dbReference type="PANTHER" id="PTHR23513:SF6">
    <property type="entry name" value="MAJOR FACILITATOR SUPERFAMILY ASSOCIATED DOMAIN-CONTAINING PROTEIN"/>
    <property type="match status" value="1"/>
</dbReference>
<reference evidence="7 8" key="1">
    <citation type="submission" date="2018-03" db="EMBL/GenBank/DDBJ databases">
        <title>Genomic Encyclopedia of Type Strains, Phase III (KMG-III): the genomes of soil and plant-associated and newly described type strains.</title>
        <authorList>
            <person name="Whitman W."/>
        </authorList>
    </citation>
    <scope>NUCLEOTIDE SEQUENCE [LARGE SCALE GENOMIC DNA]</scope>
    <source>
        <strain evidence="7 8">CGMCC 4.7104</strain>
    </source>
</reference>
<feature type="transmembrane region" description="Helical" evidence="6">
    <location>
        <begin position="344"/>
        <end position="362"/>
    </location>
</feature>
<feature type="transmembrane region" description="Helical" evidence="6">
    <location>
        <begin position="134"/>
        <end position="154"/>
    </location>
</feature>
<keyword evidence="5 6" id="KW-0472">Membrane</keyword>
<evidence type="ECO:0000256" key="1">
    <source>
        <dbReference type="ARBA" id="ARBA00004651"/>
    </source>
</evidence>
<dbReference type="GO" id="GO:0005886">
    <property type="term" value="C:plasma membrane"/>
    <property type="evidence" value="ECO:0007669"/>
    <property type="project" value="UniProtKB-SubCell"/>
</dbReference>
<evidence type="ECO:0000256" key="4">
    <source>
        <dbReference type="ARBA" id="ARBA00022989"/>
    </source>
</evidence>
<comment type="subcellular location">
    <subcellularLocation>
        <location evidence="1">Cell membrane</location>
        <topology evidence="1">Multi-pass membrane protein</topology>
    </subcellularLocation>
</comment>
<dbReference type="InterPro" id="IPR011701">
    <property type="entry name" value="MFS"/>
</dbReference>
<sequence length="530" mass="54506">MMSRLLIGRCLSALATALIPTTLTLAVLRATDDGGALGVVLASELVPMLLLLPVGGVLADRLRPERVALFADLARGLSQAAIAVELLLGLYRLVDLALLSALAEAAIAFGSPAVPRLVVAVVPGPARLRVNARIGVVTSLSSVAAPAIAGTVTVVAGPGWAAGLTAVLFAGSALTLGGMRTSIARRAEGHHGAEKAAGAQSAEAGVAVQGVENGPGVRRAEEGVEVRSAEASVVGQGTENGAGVRRAEEDVVVQGPEDGVGVRGVEIEVAGRRVESPGLERAVEERGTFSAFGRDLRRGWREIRQRPWFLACVFGHGVWHFVAGLFLTLAPVTVVQDLGGETNWMVIVQSGTVGMVLGVFAAPRLPIRRPLAVMQVGAAAYLLPMAALAVPGPVAVLAVAYFAAMFGLGVLIPLWETVVAEEIPERALGRVRSFDTLISFASRPFGLAVAAPLAGLTGVTALALVGGVLVAAANLMAITWSATPSTRTAATPAGVGRAALSRWARPATAHIRRASMRGQNEDGERSHAPS</sequence>
<dbReference type="EMBL" id="PVNG01000002">
    <property type="protein sequence ID" value="PRX69263.1"/>
    <property type="molecule type" value="Genomic_DNA"/>
</dbReference>
<evidence type="ECO:0000256" key="2">
    <source>
        <dbReference type="ARBA" id="ARBA00022475"/>
    </source>
</evidence>
<keyword evidence="2" id="KW-1003">Cell membrane</keyword>
<dbReference type="PANTHER" id="PTHR23513">
    <property type="entry name" value="INTEGRAL MEMBRANE EFFLUX PROTEIN-RELATED"/>
    <property type="match status" value="1"/>
</dbReference>